<evidence type="ECO:0000313" key="2">
    <source>
        <dbReference type="EMBL" id="NWJ43450.1"/>
    </source>
</evidence>
<gene>
    <name evidence="2" type="ORF">HX837_04485</name>
</gene>
<feature type="domain" description="IraD/Gp25-like" evidence="1">
    <location>
        <begin position="43"/>
        <end position="108"/>
    </location>
</feature>
<dbReference type="AlphaFoldDB" id="A0A7K4MPE3"/>
<evidence type="ECO:0000259" key="1">
    <source>
        <dbReference type="Pfam" id="PF04965"/>
    </source>
</evidence>
<evidence type="ECO:0000313" key="3">
    <source>
        <dbReference type="Proteomes" id="UP000523105"/>
    </source>
</evidence>
<organism evidence="2 3">
    <name type="scientific">Marine Group I thaumarchaeote</name>
    <dbReference type="NCBI Taxonomy" id="2511932"/>
    <lineage>
        <taxon>Archaea</taxon>
        <taxon>Nitrososphaerota</taxon>
        <taxon>Marine Group I</taxon>
    </lineage>
</organism>
<proteinExistence type="predicted"/>
<dbReference type="Proteomes" id="UP000523105">
    <property type="component" value="Unassembled WGS sequence"/>
</dbReference>
<sequence length="142" mass="16697">MSRYDAAALTNESTRSSRIYKDLNLDFEKNTVTKDIQKITDIEAVKRSVRNLINTNHYEKPFHPEIGSNIRAMLFENMTPQMNHLISKQIEKLITNYEPRVRLVQVDSILDLDRNGYMCTIAFYVLNYPEPVVVENFLERLR</sequence>
<accession>A0A7K4MPE3</accession>
<dbReference type="InterPro" id="IPR007048">
    <property type="entry name" value="IraD/Gp25-like"/>
</dbReference>
<dbReference type="EMBL" id="JACASV010000026">
    <property type="protein sequence ID" value="NWJ43450.1"/>
    <property type="molecule type" value="Genomic_DNA"/>
</dbReference>
<reference evidence="2 3" key="1">
    <citation type="journal article" date="2019" name="Environ. Microbiol.">
        <title>Genomics insights into ecotype formation of ammonia-oxidizing archaea in the deep ocean.</title>
        <authorList>
            <person name="Wang Y."/>
            <person name="Huang J.M."/>
            <person name="Cui G.J."/>
            <person name="Nunoura T."/>
            <person name="Takaki Y."/>
            <person name="Li W.L."/>
            <person name="Li J."/>
            <person name="Gao Z.M."/>
            <person name="Takai K."/>
            <person name="Zhang A.Q."/>
            <person name="Stepanauskas R."/>
        </authorList>
    </citation>
    <scope>NUCLEOTIDE SEQUENCE [LARGE SCALE GENOMIC DNA]</scope>
    <source>
        <strain evidence="2 3">L15b</strain>
    </source>
</reference>
<dbReference type="Pfam" id="PF04965">
    <property type="entry name" value="GPW_gp25"/>
    <property type="match status" value="1"/>
</dbReference>
<protein>
    <submittedName>
        <fullName evidence="2">GPW/gp25 family protein</fullName>
    </submittedName>
</protein>
<comment type="caution">
    <text evidence="2">The sequence shown here is derived from an EMBL/GenBank/DDBJ whole genome shotgun (WGS) entry which is preliminary data.</text>
</comment>
<dbReference type="SUPFAM" id="SSF160719">
    <property type="entry name" value="gpW/gp25-like"/>
    <property type="match status" value="1"/>
</dbReference>
<dbReference type="Gene3D" id="3.10.450.40">
    <property type="match status" value="1"/>
</dbReference>
<name>A0A7K4MPE3_9ARCH</name>